<accession>A0A562ZUH0</accession>
<protein>
    <recommendedName>
        <fullName evidence="3">Nuclear transport factor 2 family protein</fullName>
    </recommendedName>
</protein>
<reference evidence="1 2" key="1">
    <citation type="submission" date="2019-07" db="EMBL/GenBank/DDBJ databases">
        <title>Caenimonas sedimenti sp. nov., isolated from activated sludge.</title>
        <authorList>
            <person name="Xu J."/>
        </authorList>
    </citation>
    <scope>NUCLEOTIDE SEQUENCE [LARGE SCALE GENOMIC DNA]</scope>
    <source>
        <strain evidence="1 2">HX-9-20</strain>
    </source>
</reference>
<dbReference type="RefSeq" id="WP_145891967.1">
    <property type="nucleotide sequence ID" value="NZ_VOBQ01000004.1"/>
</dbReference>
<dbReference type="AlphaFoldDB" id="A0A562ZUH0"/>
<evidence type="ECO:0008006" key="3">
    <source>
        <dbReference type="Google" id="ProtNLM"/>
    </source>
</evidence>
<sequence length="131" mass="13968">MEHDEDAVRDMLQRFARAFTSGDGPGAAACWEVPALVVSAEGNRAVATLDEVAAFFGGAKAQYNQQGVTGTRPDVQRIDWHTPQLASVTVQWPYLDADGRPVAGSESSVYVVRLKEGAAKICAVVMLGTSE</sequence>
<dbReference type="Gene3D" id="3.10.450.50">
    <property type="match status" value="1"/>
</dbReference>
<comment type="caution">
    <text evidence="1">The sequence shown here is derived from an EMBL/GenBank/DDBJ whole genome shotgun (WGS) entry which is preliminary data.</text>
</comment>
<proteinExistence type="predicted"/>
<dbReference type="InterPro" id="IPR032710">
    <property type="entry name" value="NTF2-like_dom_sf"/>
</dbReference>
<organism evidence="1 2">
    <name type="scientific">Caenimonas sedimenti</name>
    <dbReference type="NCBI Taxonomy" id="2596921"/>
    <lineage>
        <taxon>Bacteria</taxon>
        <taxon>Pseudomonadati</taxon>
        <taxon>Pseudomonadota</taxon>
        <taxon>Betaproteobacteria</taxon>
        <taxon>Burkholderiales</taxon>
        <taxon>Comamonadaceae</taxon>
        <taxon>Caenimonas</taxon>
    </lineage>
</organism>
<name>A0A562ZUH0_9BURK</name>
<evidence type="ECO:0000313" key="2">
    <source>
        <dbReference type="Proteomes" id="UP000318199"/>
    </source>
</evidence>
<gene>
    <name evidence="1" type="ORF">FN976_05925</name>
</gene>
<keyword evidence="2" id="KW-1185">Reference proteome</keyword>
<dbReference type="EMBL" id="VOBQ01000004">
    <property type="protein sequence ID" value="TWO72242.1"/>
    <property type="molecule type" value="Genomic_DNA"/>
</dbReference>
<dbReference type="Proteomes" id="UP000318199">
    <property type="component" value="Unassembled WGS sequence"/>
</dbReference>
<dbReference type="SUPFAM" id="SSF54427">
    <property type="entry name" value="NTF2-like"/>
    <property type="match status" value="1"/>
</dbReference>
<evidence type="ECO:0000313" key="1">
    <source>
        <dbReference type="EMBL" id="TWO72242.1"/>
    </source>
</evidence>
<dbReference type="OrthoDB" id="3397835at2"/>